<name>A0ACC2U2C8_9FUNG</name>
<organism evidence="1 2">
    <name type="scientific">Entomophthora muscae</name>
    <dbReference type="NCBI Taxonomy" id="34485"/>
    <lineage>
        <taxon>Eukaryota</taxon>
        <taxon>Fungi</taxon>
        <taxon>Fungi incertae sedis</taxon>
        <taxon>Zoopagomycota</taxon>
        <taxon>Entomophthoromycotina</taxon>
        <taxon>Entomophthoromycetes</taxon>
        <taxon>Entomophthorales</taxon>
        <taxon>Entomophthoraceae</taxon>
        <taxon>Entomophthora</taxon>
    </lineage>
</organism>
<dbReference type="EMBL" id="QTSX02001505">
    <property type="protein sequence ID" value="KAJ9080988.1"/>
    <property type="molecule type" value="Genomic_DNA"/>
</dbReference>
<evidence type="ECO:0000313" key="2">
    <source>
        <dbReference type="Proteomes" id="UP001165960"/>
    </source>
</evidence>
<sequence>MGSRVYFGRLARDCRERDIEKLLRSYGEVREIHLRSGYGFVEFRDYRDAEDAIYDLHGREFLGERLIVEHARSSSRGAREIRRPPPPVHTAYRLIVENVASHASWQDLKDFMKKAGDVAFADCHKDRVGEGIVEYYSYEDMKYALERLDDAEFRGHRIRLTEDPAAASHSRSRHSGTRSPSRSPRRRSSRRSASPRRSVSPRRSRKYSRSPSPRRAKSPRRSASGSRSPSPRGRSNRTPTPGYDRAASGSPRERVEGESRSPSPVQNQDRSPTPHNED</sequence>
<gene>
    <name evidence="1" type="ORF">DSO57_1019056</name>
</gene>
<dbReference type="Proteomes" id="UP001165960">
    <property type="component" value="Unassembled WGS sequence"/>
</dbReference>
<reference evidence="1" key="1">
    <citation type="submission" date="2022-04" db="EMBL/GenBank/DDBJ databases">
        <title>Genome of the entomopathogenic fungus Entomophthora muscae.</title>
        <authorList>
            <person name="Elya C."/>
            <person name="Lovett B.R."/>
            <person name="Lee E."/>
            <person name="Macias A.M."/>
            <person name="Hajek A.E."/>
            <person name="De Bivort B.L."/>
            <person name="Kasson M.T."/>
            <person name="De Fine Licht H.H."/>
            <person name="Stajich J.E."/>
        </authorList>
    </citation>
    <scope>NUCLEOTIDE SEQUENCE</scope>
    <source>
        <strain evidence="1">Berkeley</strain>
    </source>
</reference>
<comment type="caution">
    <text evidence="1">The sequence shown here is derived from an EMBL/GenBank/DDBJ whole genome shotgun (WGS) entry which is preliminary data.</text>
</comment>
<protein>
    <submittedName>
        <fullName evidence="1">Uncharacterized protein</fullName>
    </submittedName>
</protein>
<proteinExistence type="predicted"/>
<accession>A0ACC2U2C8</accession>
<keyword evidence="2" id="KW-1185">Reference proteome</keyword>
<evidence type="ECO:0000313" key="1">
    <source>
        <dbReference type="EMBL" id="KAJ9080988.1"/>
    </source>
</evidence>